<proteinExistence type="predicted"/>
<accession>A0A3S5AY86</accession>
<keyword evidence="3" id="KW-1185">Reference proteome</keyword>
<dbReference type="AlphaFoldDB" id="A0A3S5AY86"/>
<evidence type="ECO:0000256" key="1">
    <source>
        <dbReference type="SAM" id="MobiDB-lite"/>
    </source>
</evidence>
<evidence type="ECO:0000313" key="3">
    <source>
        <dbReference type="Proteomes" id="UP000784294"/>
    </source>
</evidence>
<sequence length="201" mass="22313">MSFRCLTPPVGPLSHSCLAKHALPSGSSGICTTNRREQPTHRVYQIFSPKHTQIVRFSVITSSTPHLCKGSKNRAHLLFFKMHSPWPTYMSPKGGGIFNWFTLHSGVCTTGNRQNGLLGFSLQVPGTGWPGERGYATCLRGTRHENLRRRGLNLIPDINNPNSPFSPPGFSYSHPQVDRQPNWFPHAGPPPLNQKHTISSP</sequence>
<evidence type="ECO:0000313" key="2">
    <source>
        <dbReference type="EMBL" id="VEL31564.1"/>
    </source>
</evidence>
<name>A0A3S5AY86_9PLAT</name>
<gene>
    <name evidence="2" type="ORF">PXEA_LOCUS25004</name>
</gene>
<protein>
    <submittedName>
        <fullName evidence="2">Uncharacterized protein</fullName>
    </submittedName>
</protein>
<dbReference type="Proteomes" id="UP000784294">
    <property type="component" value="Unassembled WGS sequence"/>
</dbReference>
<dbReference type="EMBL" id="CAAALY010123976">
    <property type="protein sequence ID" value="VEL31564.1"/>
    <property type="molecule type" value="Genomic_DNA"/>
</dbReference>
<feature type="region of interest" description="Disordered" evidence="1">
    <location>
        <begin position="165"/>
        <end position="201"/>
    </location>
</feature>
<comment type="caution">
    <text evidence="2">The sequence shown here is derived from an EMBL/GenBank/DDBJ whole genome shotgun (WGS) entry which is preliminary data.</text>
</comment>
<reference evidence="2" key="1">
    <citation type="submission" date="2018-11" db="EMBL/GenBank/DDBJ databases">
        <authorList>
            <consortium name="Pathogen Informatics"/>
        </authorList>
    </citation>
    <scope>NUCLEOTIDE SEQUENCE</scope>
</reference>
<organism evidence="2 3">
    <name type="scientific">Protopolystoma xenopodis</name>
    <dbReference type="NCBI Taxonomy" id="117903"/>
    <lineage>
        <taxon>Eukaryota</taxon>
        <taxon>Metazoa</taxon>
        <taxon>Spiralia</taxon>
        <taxon>Lophotrochozoa</taxon>
        <taxon>Platyhelminthes</taxon>
        <taxon>Monogenea</taxon>
        <taxon>Polyopisthocotylea</taxon>
        <taxon>Polystomatidea</taxon>
        <taxon>Polystomatidae</taxon>
        <taxon>Protopolystoma</taxon>
    </lineage>
</organism>